<keyword evidence="1" id="KW-0175">Coiled coil</keyword>
<keyword evidence="4" id="KW-1185">Reference proteome</keyword>
<dbReference type="EMBL" id="CAJGYM010000034">
    <property type="protein sequence ID" value="CAD6193351.1"/>
    <property type="molecule type" value="Genomic_DNA"/>
</dbReference>
<gene>
    <name evidence="3" type="ORF">CAUJ_LOCUS9270</name>
</gene>
<name>A0A8S1HG98_9PELO</name>
<feature type="coiled-coil region" evidence="1">
    <location>
        <begin position="68"/>
        <end position="95"/>
    </location>
</feature>
<reference evidence="3" key="1">
    <citation type="submission" date="2020-10" db="EMBL/GenBank/DDBJ databases">
        <authorList>
            <person name="Kikuchi T."/>
        </authorList>
    </citation>
    <scope>NUCLEOTIDE SEQUENCE</scope>
    <source>
        <strain evidence="3">NKZ352</strain>
    </source>
</reference>
<feature type="compositionally biased region" description="Basic and acidic residues" evidence="2">
    <location>
        <begin position="21"/>
        <end position="33"/>
    </location>
</feature>
<comment type="caution">
    <text evidence="3">The sequence shown here is derived from an EMBL/GenBank/DDBJ whole genome shotgun (WGS) entry which is preliminary data.</text>
</comment>
<evidence type="ECO:0000313" key="4">
    <source>
        <dbReference type="Proteomes" id="UP000835052"/>
    </source>
</evidence>
<evidence type="ECO:0000256" key="2">
    <source>
        <dbReference type="SAM" id="MobiDB-lite"/>
    </source>
</evidence>
<dbReference type="Proteomes" id="UP000835052">
    <property type="component" value="Unassembled WGS sequence"/>
</dbReference>
<proteinExistence type="predicted"/>
<accession>A0A8S1HG98</accession>
<evidence type="ECO:0000313" key="3">
    <source>
        <dbReference type="EMBL" id="CAD6193351.1"/>
    </source>
</evidence>
<dbReference type="OrthoDB" id="5831454at2759"/>
<feature type="region of interest" description="Disordered" evidence="2">
    <location>
        <begin position="146"/>
        <end position="165"/>
    </location>
</feature>
<protein>
    <submittedName>
        <fullName evidence="3">Uncharacterized protein</fullName>
    </submittedName>
</protein>
<feature type="region of interest" description="Disordered" evidence="2">
    <location>
        <begin position="14"/>
        <end position="46"/>
    </location>
</feature>
<evidence type="ECO:0000256" key="1">
    <source>
        <dbReference type="SAM" id="Coils"/>
    </source>
</evidence>
<organism evidence="3 4">
    <name type="scientific">Caenorhabditis auriculariae</name>
    <dbReference type="NCBI Taxonomy" id="2777116"/>
    <lineage>
        <taxon>Eukaryota</taxon>
        <taxon>Metazoa</taxon>
        <taxon>Ecdysozoa</taxon>
        <taxon>Nematoda</taxon>
        <taxon>Chromadorea</taxon>
        <taxon>Rhabditida</taxon>
        <taxon>Rhabditina</taxon>
        <taxon>Rhabditomorpha</taxon>
        <taxon>Rhabditoidea</taxon>
        <taxon>Rhabditidae</taxon>
        <taxon>Peloderinae</taxon>
        <taxon>Caenorhabditis</taxon>
    </lineage>
</organism>
<sequence length="165" mass="18337">MSVDRPDFDRLSTLKRNGFASDRDASSSRDATRARPAPSSRCTSAFAMNSGGTIEDQIRQVDKVIKECDTSRKGLEQVSRRLDDLNDEVKRYRDFLGYEKARRDPALYKTNNAERLSVHNDSICGTLGSLTSQLSVEWGEKLRSIYASMGSPPPSTPGSRGSDRN</sequence>
<dbReference type="AlphaFoldDB" id="A0A8S1HG98"/>